<feature type="region of interest" description="Disordered" evidence="1">
    <location>
        <begin position="514"/>
        <end position="534"/>
    </location>
</feature>
<feature type="domain" description="WYL" evidence="2">
    <location>
        <begin position="783"/>
        <end position="845"/>
    </location>
</feature>
<evidence type="ECO:0000256" key="1">
    <source>
        <dbReference type="SAM" id="MobiDB-lite"/>
    </source>
</evidence>
<keyword evidence="4" id="KW-0378">Hydrolase</keyword>
<dbReference type="GO" id="GO:0004386">
    <property type="term" value="F:helicase activity"/>
    <property type="evidence" value="ECO:0007669"/>
    <property type="project" value="UniProtKB-KW"/>
</dbReference>
<dbReference type="Pfam" id="PF13625">
    <property type="entry name" value="Helicase_C_3"/>
    <property type="match status" value="1"/>
</dbReference>
<feature type="region of interest" description="Disordered" evidence="1">
    <location>
        <begin position="719"/>
        <end position="739"/>
    </location>
</feature>
<dbReference type="PROSITE" id="PS52050">
    <property type="entry name" value="WYL"/>
    <property type="match status" value="1"/>
</dbReference>
<keyword evidence="5" id="KW-1185">Reference proteome</keyword>
<feature type="region of interest" description="Disordered" evidence="1">
    <location>
        <begin position="199"/>
        <end position="231"/>
    </location>
</feature>
<evidence type="ECO:0000259" key="3">
    <source>
        <dbReference type="Pfam" id="PF13625"/>
    </source>
</evidence>
<keyword evidence="4" id="KW-0347">Helicase</keyword>
<feature type="compositionally biased region" description="Pro residues" evidence="1">
    <location>
        <begin position="726"/>
        <end position="739"/>
    </location>
</feature>
<reference evidence="4 5" key="1">
    <citation type="submission" date="2020-11" db="EMBL/GenBank/DDBJ databases">
        <title>Streptomyces spirodelae sp. nov., isolated from duckweed.</title>
        <authorList>
            <person name="Saimee Y."/>
            <person name="Duangmal K."/>
        </authorList>
    </citation>
    <scope>NUCLEOTIDE SEQUENCE [LARGE SCALE GENOMIC DNA]</scope>
    <source>
        <strain evidence="4 5">S16-07</strain>
    </source>
</reference>
<dbReference type="RefSeq" id="WP_209243443.1">
    <property type="nucleotide sequence ID" value="NZ_JADKMA010000271.1"/>
</dbReference>
<comment type="caution">
    <text evidence="4">The sequence shown here is derived from an EMBL/GenBank/DDBJ whole genome shotgun (WGS) entry which is preliminary data.</text>
</comment>
<keyword evidence="4" id="KW-0067">ATP-binding</keyword>
<feature type="compositionally biased region" description="Gly residues" evidence="1">
    <location>
        <begin position="207"/>
        <end position="227"/>
    </location>
</feature>
<keyword evidence="4" id="KW-0547">Nucleotide-binding</keyword>
<dbReference type="EMBL" id="JADKMA010000271">
    <property type="protein sequence ID" value="MBO8196238.1"/>
    <property type="molecule type" value="Genomic_DNA"/>
</dbReference>
<evidence type="ECO:0000259" key="2">
    <source>
        <dbReference type="Pfam" id="PF13280"/>
    </source>
</evidence>
<name>A0ABS3XLP7_9ACTN</name>
<evidence type="ECO:0000313" key="4">
    <source>
        <dbReference type="EMBL" id="MBO8196238.1"/>
    </source>
</evidence>
<dbReference type="Pfam" id="PF13280">
    <property type="entry name" value="WYL"/>
    <property type="match status" value="1"/>
</dbReference>
<dbReference type="InterPro" id="IPR032830">
    <property type="entry name" value="XPB/Ssl2_N"/>
</dbReference>
<dbReference type="InterPro" id="IPR026881">
    <property type="entry name" value="WYL_dom"/>
</dbReference>
<organism evidence="4 5">
    <name type="scientific">Streptomyces oryzae</name>
    <dbReference type="NCBI Taxonomy" id="1434886"/>
    <lineage>
        <taxon>Bacteria</taxon>
        <taxon>Bacillati</taxon>
        <taxon>Actinomycetota</taxon>
        <taxon>Actinomycetes</taxon>
        <taxon>Kitasatosporales</taxon>
        <taxon>Streptomycetaceae</taxon>
        <taxon>Streptomyces</taxon>
    </lineage>
</organism>
<accession>A0ABS3XLP7</accession>
<proteinExistence type="predicted"/>
<dbReference type="Proteomes" id="UP001519064">
    <property type="component" value="Unassembled WGS sequence"/>
</dbReference>
<feature type="region of interest" description="Disordered" evidence="1">
    <location>
        <begin position="445"/>
        <end position="467"/>
    </location>
</feature>
<feature type="domain" description="Helicase XPB/Ssl2 N-terminal" evidence="3">
    <location>
        <begin position="558"/>
        <end position="680"/>
    </location>
</feature>
<protein>
    <submittedName>
        <fullName evidence="4">Helicase-associated domain-containing protein</fullName>
    </submittedName>
</protein>
<evidence type="ECO:0000313" key="5">
    <source>
        <dbReference type="Proteomes" id="UP001519064"/>
    </source>
</evidence>
<feature type="non-terminal residue" evidence="4">
    <location>
        <position position="1"/>
    </location>
</feature>
<gene>
    <name evidence="4" type="ORF">ITI46_32035</name>
</gene>
<sequence>RASVVRALEHLDQFTLQTAEALAVAPGAPPSPGAAPQESRPAVREALARLLPGEEAAARLPEALAELRARALVWGPAEQPRLVRTARELLTSPSPTGLGPTLVEAVAAAGPAKPSPSRLQETLARVGLPGTHDPVSALSALTALFSDPERMAALLAAAPEGAEAVLRKLEWGPPYGTVDLEAPSPPVAWLLDRALLVPTGTPAGAEPSGGPGGPGGPAGSGGPGGQSAPGSVVLPREVALHLRGGRAHRVLEPTAPPLAVARTYDPATVDATAAGQAMTAVATVEELLGHWEADPPPVLRAGGLGVRDLKRTAVALDLPEPAAAFWIELAYVAGLVASDGEVDEAYAPTPAYDEWLRAAPAERWARLAMVWYEATRTAGLVGAPDARGRGLVPLGPGLDRSPAPEVRQRTLRLLAEPPPGSVPERSSLRERLCWDRPLLGNRAATRAAGQAAGQGAGQTAGQSASQAAGQELRSRLLDWTLDEAETLGITGRGALASYARPLLAAARSAEGTSAADTARAADTHAAPTTTDHAPTPEAIRSALAQALAPHLPEPLSEVLLQADLTAVAPGPLERDLAAFLAVLADVESKGGATVYRFTPGSVRRALDTGRTAADLHAFLAEHSSTPVPQPLTYLIDDVARRHGQVRVGAASSYVRCDDDALLAEILADRRSAPLRLRKLAPTVLASPAPPDQLLGRLREMGYAPAAESAEGDVLLARPDAHRTPPRTAPEPVPEGPPAPDAALLAAAVRAIRAGDHAATLPHKPKPPTAPPPEGGLPRTVMAETLATMQSATLSGTPVWIGYVNADGAASQRVIAPVKVEGGFVTAYDHTADEVRTYPLHRITGVAEVSEG</sequence>